<dbReference type="Proteomes" id="UP001054252">
    <property type="component" value="Unassembled WGS sequence"/>
</dbReference>
<evidence type="ECO:0000313" key="1">
    <source>
        <dbReference type="EMBL" id="GKV03406.1"/>
    </source>
</evidence>
<comment type="caution">
    <text evidence="1">The sequence shown here is derived from an EMBL/GenBank/DDBJ whole genome shotgun (WGS) entry which is preliminary data.</text>
</comment>
<protein>
    <submittedName>
        <fullName evidence="1">Uncharacterized protein</fullName>
    </submittedName>
</protein>
<sequence>MASSTIVSRLSSSTRLPALTVKLKTSGSVLPTISPLKSSSPSQVSSSMKRISGISRLDFFRVVFYDSVFGLCKGKN</sequence>
<gene>
    <name evidence="1" type="ORF">SLEP1_g15711</name>
</gene>
<dbReference type="EMBL" id="BPVZ01000020">
    <property type="protein sequence ID" value="GKV03406.1"/>
    <property type="molecule type" value="Genomic_DNA"/>
</dbReference>
<keyword evidence="2" id="KW-1185">Reference proteome</keyword>
<evidence type="ECO:0000313" key="2">
    <source>
        <dbReference type="Proteomes" id="UP001054252"/>
    </source>
</evidence>
<proteinExistence type="predicted"/>
<organism evidence="1 2">
    <name type="scientific">Rubroshorea leprosula</name>
    <dbReference type="NCBI Taxonomy" id="152421"/>
    <lineage>
        <taxon>Eukaryota</taxon>
        <taxon>Viridiplantae</taxon>
        <taxon>Streptophyta</taxon>
        <taxon>Embryophyta</taxon>
        <taxon>Tracheophyta</taxon>
        <taxon>Spermatophyta</taxon>
        <taxon>Magnoliopsida</taxon>
        <taxon>eudicotyledons</taxon>
        <taxon>Gunneridae</taxon>
        <taxon>Pentapetalae</taxon>
        <taxon>rosids</taxon>
        <taxon>malvids</taxon>
        <taxon>Malvales</taxon>
        <taxon>Dipterocarpaceae</taxon>
        <taxon>Rubroshorea</taxon>
    </lineage>
</organism>
<accession>A0AAV5IXP9</accession>
<dbReference type="AlphaFoldDB" id="A0AAV5IXP9"/>
<name>A0AAV5IXP9_9ROSI</name>
<reference evidence="1 2" key="1">
    <citation type="journal article" date="2021" name="Commun. Biol.">
        <title>The genome of Shorea leprosula (Dipterocarpaceae) highlights the ecological relevance of drought in aseasonal tropical rainforests.</title>
        <authorList>
            <person name="Ng K.K.S."/>
            <person name="Kobayashi M.J."/>
            <person name="Fawcett J.A."/>
            <person name="Hatakeyama M."/>
            <person name="Paape T."/>
            <person name="Ng C.H."/>
            <person name="Ang C.C."/>
            <person name="Tnah L.H."/>
            <person name="Lee C.T."/>
            <person name="Nishiyama T."/>
            <person name="Sese J."/>
            <person name="O'Brien M.J."/>
            <person name="Copetti D."/>
            <person name="Mohd Noor M.I."/>
            <person name="Ong R.C."/>
            <person name="Putra M."/>
            <person name="Sireger I.Z."/>
            <person name="Indrioko S."/>
            <person name="Kosugi Y."/>
            <person name="Izuno A."/>
            <person name="Isagi Y."/>
            <person name="Lee S.L."/>
            <person name="Shimizu K.K."/>
        </authorList>
    </citation>
    <scope>NUCLEOTIDE SEQUENCE [LARGE SCALE GENOMIC DNA]</scope>
    <source>
        <strain evidence="1">214</strain>
    </source>
</reference>